<dbReference type="KEGG" id="nwr:E3U44_12305"/>
<dbReference type="GO" id="GO:0006826">
    <property type="term" value="P:iron ion transport"/>
    <property type="evidence" value="ECO:0007669"/>
    <property type="project" value="InterPro"/>
</dbReference>
<dbReference type="SUPFAM" id="SSF144064">
    <property type="entry name" value="Heme iron utilization protein-like"/>
    <property type="match status" value="1"/>
</dbReference>
<keyword evidence="3" id="KW-1185">Reference proteome</keyword>
<dbReference type="AlphaFoldDB" id="A0A4P7C184"/>
<evidence type="ECO:0000259" key="1">
    <source>
        <dbReference type="Pfam" id="PF05171"/>
    </source>
</evidence>
<dbReference type="RefSeq" id="WP_134358470.1">
    <property type="nucleotide sequence ID" value="NZ_CP038033.1"/>
</dbReference>
<name>A0A4P7C184_9GAMM</name>
<accession>A0A4P7C184</accession>
<dbReference type="CDD" id="cd16830">
    <property type="entry name" value="HemS-like_N"/>
    <property type="match status" value="1"/>
</dbReference>
<dbReference type="CDD" id="cd16831">
    <property type="entry name" value="HemS-like_C"/>
    <property type="match status" value="1"/>
</dbReference>
<dbReference type="InterPro" id="IPR053733">
    <property type="entry name" value="Heme_Transport_Util_sf"/>
</dbReference>
<feature type="domain" description="Haemin-degrading HemS/ChuX" evidence="1">
    <location>
        <begin position="26"/>
        <end position="150"/>
    </location>
</feature>
<dbReference type="Gene3D" id="3.40.1570.10">
    <property type="entry name" value="HemS/ChuS/ChuX like domains"/>
    <property type="match status" value="2"/>
</dbReference>
<organism evidence="2 3">
    <name type="scientific">Nitrosococcus wardiae</name>
    <dbReference type="NCBI Taxonomy" id="1814290"/>
    <lineage>
        <taxon>Bacteria</taxon>
        <taxon>Pseudomonadati</taxon>
        <taxon>Pseudomonadota</taxon>
        <taxon>Gammaproteobacteria</taxon>
        <taxon>Chromatiales</taxon>
        <taxon>Chromatiaceae</taxon>
        <taxon>Nitrosococcus</taxon>
    </lineage>
</organism>
<dbReference type="Pfam" id="PF05171">
    <property type="entry name" value="HemS"/>
    <property type="match status" value="2"/>
</dbReference>
<feature type="domain" description="Haemin-degrading HemS/ChuX" evidence="1">
    <location>
        <begin position="202"/>
        <end position="333"/>
    </location>
</feature>
<gene>
    <name evidence="2" type="ORF">E3U44_12305</name>
</gene>
<dbReference type="Proteomes" id="UP000294325">
    <property type="component" value="Chromosome"/>
</dbReference>
<proteinExistence type="predicted"/>
<reference evidence="2 3" key="1">
    <citation type="submission" date="2019-03" db="EMBL/GenBank/DDBJ databases">
        <title>The genome sequence of Nitrosococcus wardiae strain D1FHST reveals the archetypal metabolic capacity of ammonia-oxidizing Gammaproteobacteria.</title>
        <authorList>
            <person name="Wang L."/>
            <person name="Lim C.K."/>
            <person name="Hanson T.E."/>
            <person name="Dang H."/>
            <person name="Klotz M.G."/>
        </authorList>
    </citation>
    <scope>NUCLEOTIDE SEQUENCE [LARGE SCALE GENOMIC DNA]</scope>
    <source>
        <strain evidence="2 3">D1FHS</strain>
    </source>
</reference>
<protein>
    <submittedName>
        <fullName evidence="2">Hemin-degrading factor</fullName>
    </submittedName>
</protein>
<dbReference type="OrthoDB" id="316630at2"/>
<dbReference type="InterPro" id="IPR007845">
    <property type="entry name" value="HemS/ChuX_dom"/>
</dbReference>
<dbReference type="EMBL" id="CP038033">
    <property type="protein sequence ID" value="QBQ55204.1"/>
    <property type="molecule type" value="Genomic_DNA"/>
</dbReference>
<evidence type="ECO:0000313" key="2">
    <source>
        <dbReference type="EMBL" id="QBQ55204.1"/>
    </source>
</evidence>
<evidence type="ECO:0000313" key="3">
    <source>
        <dbReference type="Proteomes" id="UP000294325"/>
    </source>
</evidence>
<sequence>MLRTQWRHDQEKPRVCLPRKAAHGDVSEVEVLAASCGKTVTRLCGLRDLIKELPQLGKVRVVTGNRHVVQEKVSQYQAIKLFDSHGRVQGDAIDLRLFLNHWHYGFAVKEKWDDGFRHSLQFFDRDGVGVHKVYLTRDSHWEAYENLIAYYRSADQRPRQSVAPVPRPLFCADEEIDMALLRQSWCALQDIHDLPALFKNFGMTRIQGLRLVGADLATPVVLPDLQVFMKVLRETALPLSFHVGNGGVVQIHTGMVKQVGITGLWLTALDTDFTLYLRGTGIASAWILRKPGEGGTLSCLELYNWAGENVLQIFSPSQPGQVEYGIWQGLLAALETASISECSLLLTG</sequence>